<dbReference type="Proteomes" id="UP001241988">
    <property type="component" value="Unassembled WGS sequence"/>
</dbReference>
<sequence>MDTQIQALPATQTKVAEAGPDHINQQIERDTEARINHFKRQNSQAIHARIDELEREWDTGKVLKAALAGIALSSSLLALTTNQKWALLSGTASAFMLQYTLQGWCPPLSLIRRKGVRTPNEIQLEIQALRNLLKDEHYPL</sequence>
<dbReference type="RefSeq" id="WP_308785652.1">
    <property type="nucleotide sequence ID" value="NZ_JAUSWB010000001.1"/>
</dbReference>
<evidence type="ECO:0000313" key="1">
    <source>
        <dbReference type="EMBL" id="MDQ0427334.1"/>
    </source>
</evidence>
<reference evidence="1 2" key="1">
    <citation type="submission" date="2023-07" db="EMBL/GenBank/DDBJ databases">
        <title>Genomic Encyclopedia of Type Strains, Phase IV (KMG-IV): sequencing the most valuable type-strain genomes for metagenomic binning, comparative biology and taxonomic classification.</title>
        <authorList>
            <person name="Goeker M."/>
        </authorList>
    </citation>
    <scope>NUCLEOTIDE SEQUENCE [LARGE SCALE GENOMIC DNA]</scope>
    <source>
        <strain evidence="1 2">DSM 16419</strain>
    </source>
</reference>
<organism evidence="1 2">
    <name type="scientific">Planomicrobium stackebrandtii</name>
    <dbReference type="NCBI Taxonomy" id="253160"/>
    <lineage>
        <taxon>Bacteria</taxon>
        <taxon>Bacillati</taxon>
        <taxon>Bacillota</taxon>
        <taxon>Bacilli</taxon>
        <taxon>Bacillales</taxon>
        <taxon>Caryophanaceae</taxon>
        <taxon>Planomicrobium</taxon>
    </lineage>
</organism>
<comment type="caution">
    <text evidence="1">The sequence shown here is derived from an EMBL/GenBank/DDBJ whole genome shotgun (WGS) entry which is preliminary data.</text>
</comment>
<evidence type="ECO:0000313" key="2">
    <source>
        <dbReference type="Proteomes" id="UP001241988"/>
    </source>
</evidence>
<evidence type="ECO:0008006" key="3">
    <source>
        <dbReference type="Google" id="ProtNLM"/>
    </source>
</evidence>
<keyword evidence="2" id="KW-1185">Reference proteome</keyword>
<protein>
    <recommendedName>
        <fullName evidence="3">DUF2892 domain-containing protein</fullName>
    </recommendedName>
</protein>
<dbReference type="EMBL" id="JAUSWB010000001">
    <property type="protein sequence ID" value="MDQ0427334.1"/>
    <property type="molecule type" value="Genomic_DNA"/>
</dbReference>
<gene>
    <name evidence="1" type="ORF">QOZ98_000159</name>
</gene>
<proteinExistence type="predicted"/>
<name>A0ABU0GPQ1_9BACL</name>
<accession>A0ABU0GPQ1</accession>
<dbReference type="Gene3D" id="6.10.140.1340">
    <property type="match status" value="1"/>
</dbReference>